<keyword evidence="11" id="KW-1185">Reference proteome</keyword>
<feature type="signal peptide" evidence="8">
    <location>
        <begin position="1"/>
        <end position="25"/>
    </location>
</feature>
<accession>A0A1Y2FG35</accession>
<dbReference type="InterPro" id="IPR012341">
    <property type="entry name" value="6hp_glycosidase-like_sf"/>
</dbReference>
<evidence type="ECO:0000256" key="3">
    <source>
        <dbReference type="ARBA" id="ARBA00022824"/>
    </source>
</evidence>
<evidence type="ECO:0000256" key="6">
    <source>
        <dbReference type="PIRSR" id="PIRSR601382-2"/>
    </source>
</evidence>
<dbReference type="InterPro" id="IPR044674">
    <property type="entry name" value="EDEM1/2/3"/>
</dbReference>
<feature type="active site" evidence="5">
    <location>
        <position position="270"/>
    </location>
</feature>
<dbReference type="EMBL" id="MCGR01000020">
    <property type="protein sequence ID" value="ORY82881.1"/>
    <property type="molecule type" value="Genomic_DNA"/>
</dbReference>
<dbReference type="PRINTS" id="PR00747">
    <property type="entry name" value="GLYHDRLASE47"/>
</dbReference>
<evidence type="ECO:0000313" key="10">
    <source>
        <dbReference type="EMBL" id="ORY82881.1"/>
    </source>
</evidence>
<dbReference type="PANTHER" id="PTHR45679:SF5">
    <property type="entry name" value="ER DEGRADATION-ENHANCING ALPHA-MANNOSIDASE-LIKE PROTEIN 1"/>
    <property type="match status" value="1"/>
</dbReference>
<dbReference type="InterPro" id="IPR003137">
    <property type="entry name" value="PA_domain"/>
</dbReference>
<evidence type="ECO:0000256" key="7">
    <source>
        <dbReference type="RuleBase" id="RU361193"/>
    </source>
</evidence>
<feature type="domain" description="PA" evidence="9">
    <location>
        <begin position="688"/>
        <end position="778"/>
    </location>
</feature>
<feature type="chain" id="PRO_5012282401" description="alpha-1,2-Mannosidase" evidence="8">
    <location>
        <begin position="26"/>
        <end position="819"/>
    </location>
</feature>
<dbReference type="GO" id="GO:0004571">
    <property type="term" value="F:mannosyl-oligosaccharide 1,2-alpha-mannosidase activity"/>
    <property type="evidence" value="ECO:0007669"/>
    <property type="project" value="InterPro"/>
</dbReference>
<protein>
    <recommendedName>
        <fullName evidence="7">alpha-1,2-Mannosidase</fullName>
        <ecNumber evidence="7">3.2.1.-</ecNumber>
    </recommendedName>
</protein>
<dbReference type="InterPro" id="IPR036026">
    <property type="entry name" value="Seven-hairpin_glycosidases"/>
</dbReference>
<evidence type="ECO:0000256" key="5">
    <source>
        <dbReference type="PIRSR" id="PIRSR601382-1"/>
    </source>
</evidence>
<evidence type="ECO:0000256" key="8">
    <source>
        <dbReference type="SAM" id="SignalP"/>
    </source>
</evidence>
<dbReference type="FunCoup" id="A0A1Y2FG35">
    <property type="interactions" value="336"/>
</dbReference>
<dbReference type="GO" id="GO:0005509">
    <property type="term" value="F:calcium ion binding"/>
    <property type="evidence" value="ECO:0007669"/>
    <property type="project" value="InterPro"/>
</dbReference>
<name>A0A1Y2FG35_9BASI</name>
<sequence length="819" mass="89906">MVFWRLPLATVLTVLSILEASPASAFYSSSRKLELRELARDTWLHAYGQYKRVAFPSDEILPLSCGAQGHDHAHPENGAVNDVMGNYVLTLVDSLDTFPILGDKAGFEQAVRETIAHVSFDQPVRIQTFEITIRALGGLLSGHLLASNPKRGYALPWYNGELLSLAHDLGRRLLPAFATPTGIPFARVHLQHGVRKGETYETCSAGAGSLLLEMATLSRLTGDPTFEEAARRAFYGIWNRKSDLSLVGNTINAADGKWMHGISSTGAGIDSIFEYAAKAHVMLGEDEWYRVWDEMYTSILRYIRAPDGFWYRGVNMYTGQLASVIVDSLSAFFPGVQTLMGDLESAIKSHAVYAFQWKRYGGLPEMFDIHKRQAVNLGYPLRPELIESTLYLHQATKDEFYLEFAEQVLHDINNRSRVECGLAAVLDLGSGILEDKQPSFVTSETLKYLYLIFDEENPFIKDDGPLVFTTEGHMLEVDTRPVVGRRKRSFPAEAPTCPAYHPESTDKHQHFLSQSVGRRIDFEYARYLAGYEISDEAKEIEEGRWNENGWCEVGQSEEYGIELLFAASTDFEVVAPRPDQARQGNDGSVIVGAIAGLRFALTRAQAGGDGFFVSRVGPYRVAAGSCVHIHDPAVLAAVPSKRVEKVQLDVQLGDAQLHLPAYMSSFGPSVASTSPLRGSFAFAEPALPLVQATFPFGCEPHHTSDPLEADIEGKVVVLHRGRCSFAKKANLAALGGAKAVVVINTSDEAGFVPSAEGEEEYKALVPLVLVSNTTGNALEALIARGGEEAALMRPVEASDEPDSLVLGGYQVLNVKLQRK</sequence>
<dbReference type="GO" id="GO:0005975">
    <property type="term" value="P:carbohydrate metabolic process"/>
    <property type="evidence" value="ECO:0007669"/>
    <property type="project" value="InterPro"/>
</dbReference>
<keyword evidence="4" id="KW-0325">Glycoprotein</keyword>
<feature type="active site" evidence="5">
    <location>
        <position position="384"/>
    </location>
</feature>
<dbReference type="InterPro" id="IPR001382">
    <property type="entry name" value="Glyco_hydro_47"/>
</dbReference>
<keyword evidence="6" id="KW-0106">Calcium</keyword>
<feature type="active site" description="Proton donor" evidence="5">
    <location>
        <position position="365"/>
    </location>
</feature>
<dbReference type="CDD" id="cd00538">
    <property type="entry name" value="PA"/>
    <property type="match status" value="1"/>
</dbReference>
<keyword evidence="7 10" id="KW-0378">Hydrolase</keyword>
<evidence type="ECO:0000259" key="9">
    <source>
        <dbReference type="Pfam" id="PF02225"/>
    </source>
</evidence>
<dbReference type="Proteomes" id="UP000193467">
    <property type="component" value="Unassembled WGS sequence"/>
</dbReference>
<dbReference type="SUPFAM" id="SSF52025">
    <property type="entry name" value="PA domain"/>
    <property type="match status" value="1"/>
</dbReference>
<dbReference type="STRING" id="106004.A0A1Y2FG35"/>
<keyword evidence="8" id="KW-0732">Signal</keyword>
<dbReference type="GO" id="GO:1904380">
    <property type="term" value="P:endoplasmic reticulum mannose trimming"/>
    <property type="evidence" value="ECO:0007669"/>
    <property type="project" value="InterPro"/>
</dbReference>
<keyword evidence="3" id="KW-0256">Endoplasmic reticulum</keyword>
<feature type="active site" description="Proton donor" evidence="5">
    <location>
        <position position="130"/>
    </location>
</feature>
<dbReference type="Pfam" id="PF02225">
    <property type="entry name" value="PA"/>
    <property type="match status" value="1"/>
</dbReference>
<keyword evidence="7" id="KW-0326">Glycosidase</keyword>
<evidence type="ECO:0000256" key="4">
    <source>
        <dbReference type="ARBA" id="ARBA00023180"/>
    </source>
</evidence>
<dbReference type="InterPro" id="IPR046450">
    <property type="entry name" value="PA_dom_sf"/>
</dbReference>
<comment type="similarity">
    <text evidence="2 7">Belongs to the glycosyl hydrolase 47 family.</text>
</comment>
<comment type="subcellular location">
    <subcellularLocation>
        <location evidence="1">Endoplasmic reticulum</location>
    </subcellularLocation>
</comment>
<dbReference type="PANTHER" id="PTHR45679">
    <property type="entry name" value="ER DEGRADATION-ENHANCING ALPHA-MANNOSIDASE-LIKE PROTEIN 2"/>
    <property type="match status" value="1"/>
</dbReference>
<gene>
    <name evidence="10" type="ORF">BCR35DRAFT_331255</name>
</gene>
<dbReference type="InParanoid" id="A0A1Y2FG35"/>
<evidence type="ECO:0000313" key="11">
    <source>
        <dbReference type="Proteomes" id="UP000193467"/>
    </source>
</evidence>
<dbReference type="EC" id="3.2.1.-" evidence="7"/>
<dbReference type="GO" id="GO:0036503">
    <property type="term" value="P:ERAD pathway"/>
    <property type="evidence" value="ECO:0007669"/>
    <property type="project" value="UniProtKB-ARBA"/>
</dbReference>
<dbReference type="Pfam" id="PF01532">
    <property type="entry name" value="Glyco_hydro_47"/>
    <property type="match status" value="1"/>
</dbReference>
<dbReference type="Gene3D" id="3.50.30.30">
    <property type="match status" value="1"/>
</dbReference>
<comment type="cofactor">
    <cofactor evidence="6">
        <name>Ca(2+)</name>
        <dbReference type="ChEBI" id="CHEBI:29108"/>
    </cofactor>
</comment>
<feature type="binding site" evidence="6">
    <location>
        <position position="470"/>
    </location>
    <ligand>
        <name>Ca(2+)</name>
        <dbReference type="ChEBI" id="CHEBI:29108"/>
    </ligand>
</feature>
<organism evidence="10 11">
    <name type="scientific">Leucosporidium creatinivorum</name>
    <dbReference type="NCBI Taxonomy" id="106004"/>
    <lineage>
        <taxon>Eukaryota</taxon>
        <taxon>Fungi</taxon>
        <taxon>Dikarya</taxon>
        <taxon>Basidiomycota</taxon>
        <taxon>Pucciniomycotina</taxon>
        <taxon>Microbotryomycetes</taxon>
        <taxon>Leucosporidiales</taxon>
        <taxon>Leucosporidium</taxon>
    </lineage>
</organism>
<dbReference type="AlphaFoldDB" id="A0A1Y2FG35"/>
<dbReference type="GO" id="GO:0016020">
    <property type="term" value="C:membrane"/>
    <property type="evidence" value="ECO:0007669"/>
    <property type="project" value="InterPro"/>
</dbReference>
<dbReference type="SUPFAM" id="SSF48225">
    <property type="entry name" value="Seven-hairpin glycosidases"/>
    <property type="match status" value="1"/>
</dbReference>
<evidence type="ECO:0000256" key="2">
    <source>
        <dbReference type="ARBA" id="ARBA00007658"/>
    </source>
</evidence>
<dbReference type="Gene3D" id="1.50.10.10">
    <property type="match status" value="1"/>
</dbReference>
<dbReference type="GO" id="GO:0044322">
    <property type="term" value="C:endoplasmic reticulum quality control compartment"/>
    <property type="evidence" value="ECO:0007669"/>
    <property type="project" value="GOC"/>
</dbReference>
<keyword evidence="6" id="KW-0479">Metal-binding</keyword>
<proteinExistence type="inferred from homology"/>
<comment type="caution">
    <text evidence="10">The sequence shown here is derived from an EMBL/GenBank/DDBJ whole genome shotgun (WGS) entry which is preliminary data.</text>
</comment>
<reference evidence="10 11" key="1">
    <citation type="submission" date="2016-07" db="EMBL/GenBank/DDBJ databases">
        <title>Pervasive Adenine N6-methylation of Active Genes in Fungi.</title>
        <authorList>
            <consortium name="DOE Joint Genome Institute"/>
            <person name="Mondo S.J."/>
            <person name="Dannebaum R.O."/>
            <person name="Kuo R.C."/>
            <person name="Labutti K."/>
            <person name="Haridas S."/>
            <person name="Kuo A."/>
            <person name="Salamov A."/>
            <person name="Ahrendt S.R."/>
            <person name="Lipzen A."/>
            <person name="Sullivan W."/>
            <person name="Andreopoulos W.B."/>
            <person name="Clum A."/>
            <person name="Lindquist E."/>
            <person name="Daum C."/>
            <person name="Ramamoorthy G.K."/>
            <person name="Gryganskyi A."/>
            <person name="Culley D."/>
            <person name="Magnuson J.K."/>
            <person name="James T.Y."/>
            <person name="O'Malley M.A."/>
            <person name="Stajich J.E."/>
            <person name="Spatafora J.W."/>
            <person name="Visel A."/>
            <person name="Grigoriev I.V."/>
        </authorList>
    </citation>
    <scope>NUCLEOTIDE SEQUENCE [LARGE SCALE GENOMIC DNA]</scope>
    <source>
        <strain evidence="10 11">62-1032</strain>
    </source>
</reference>
<evidence type="ECO:0000256" key="1">
    <source>
        <dbReference type="ARBA" id="ARBA00004240"/>
    </source>
</evidence>
<dbReference type="OrthoDB" id="8118055at2759"/>